<feature type="compositionally biased region" description="Acidic residues" evidence="1">
    <location>
        <begin position="84"/>
        <end position="106"/>
    </location>
</feature>
<name>A0A834UF49_VESPE</name>
<dbReference type="AlphaFoldDB" id="A0A834UF49"/>
<reference evidence="2" key="1">
    <citation type="journal article" date="2020" name="G3 (Bethesda)">
        <title>High-Quality Assemblies for Three Invasive Social Wasps from the &lt;i&gt;Vespula&lt;/i&gt; Genus.</title>
        <authorList>
            <person name="Harrop T.W.R."/>
            <person name="Guhlin J."/>
            <person name="McLaughlin G.M."/>
            <person name="Permina E."/>
            <person name="Stockwell P."/>
            <person name="Gilligan J."/>
            <person name="Le Lec M.F."/>
            <person name="Gruber M.A.M."/>
            <person name="Quinn O."/>
            <person name="Lovegrove M."/>
            <person name="Duncan E.J."/>
            <person name="Remnant E.J."/>
            <person name="Van Eeckhoven J."/>
            <person name="Graham B."/>
            <person name="Knapp R.A."/>
            <person name="Langford K.W."/>
            <person name="Kronenberg Z."/>
            <person name="Press M.O."/>
            <person name="Eacker S.M."/>
            <person name="Wilson-Rankin E.E."/>
            <person name="Purcell J."/>
            <person name="Lester P.J."/>
            <person name="Dearden P.K."/>
        </authorList>
    </citation>
    <scope>NUCLEOTIDE SEQUENCE</scope>
    <source>
        <strain evidence="2">Volc-1</strain>
    </source>
</reference>
<dbReference type="EMBL" id="JACSDY010000002">
    <property type="protein sequence ID" value="KAF7435141.1"/>
    <property type="molecule type" value="Genomic_DNA"/>
</dbReference>
<proteinExistence type="predicted"/>
<evidence type="ECO:0000256" key="1">
    <source>
        <dbReference type="SAM" id="MobiDB-lite"/>
    </source>
</evidence>
<organism evidence="2 3">
    <name type="scientific">Vespula pensylvanica</name>
    <name type="common">Western yellow jacket</name>
    <name type="synonym">Wasp</name>
    <dbReference type="NCBI Taxonomy" id="30213"/>
    <lineage>
        <taxon>Eukaryota</taxon>
        <taxon>Metazoa</taxon>
        <taxon>Ecdysozoa</taxon>
        <taxon>Arthropoda</taxon>
        <taxon>Hexapoda</taxon>
        <taxon>Insecta</taxon>
        <taxon>Pterygota</taxon>
        <taxon>Neoptera</taxon>
        <taxon>Endopterygota</taxon>
        <taxon>Hymenoptera</taxon>
        <taxon>Apocrita</taxon>
        <taxon>Aculeata</taxon>
        <taxon>Vespoidea</taxon>
        <taxon>Vespidae</taxon>
        <taxon>Vespinae</taxon>
        <taxon>Vespula</taxon>
    </lineage>
</organism>
<protein>
    <submittedName>
        <fullName evidence="2">Uncharacterized protein</fullName>
    </submittedName>
</protein>
<feature type="compositionally biased region" description="Basic and acidic residues" evidence="1">
    <location>
        <begin position="11"/>
        <end position="25"/>
    </location>
</feature>
<comment type="caution">
    <text evidence="2">The sequence shown here is derived from an EMBL/GenBank/DDBJ whole genome shotgun (WGS) entry which is preliminary data.</text>
</comment>
<evidence type="ECO:0000313" key="3">
    <source>
        <dbReference type="Proteomes" id="UP000600918"/>
    </source>
</evidence>
<dbReference type="Proteomes" id="UP000600918">
    <property type="component" value="Unassembled WGS sequence"/>
</dbReference>
<feature type="region of interest" description="Disordered" evidence="1">
    <location>
        <begin position="1"/>
        <end position="29"/>
    </location>
</feature>
<sequence>MPSTLQLQLQFDRKTVSKKNNKNDDGFQNLLGDRERFVDASTRKSRDLGKEAFLSSGIRQAYYICCTFQGETKEKIEIEKKEKEEEEEKEAEEEEEEEEEDEEEEEEARRKRSKPVQFQNGIEWLV</sequence>
<keyword evidence="3" id="KW-1185">Reference proteome</keyword>
<accession>A0A834UF49</accession>
<gene>
    <name evidence="2" type="ORF">H0235_003332</name>
</gene>
<feature type="region of interest" description="Disordered" evidence="1">
    <location>
        <begin position="79"/>
        <end position="126"/>
    </location>
</feature>
<evidence type="ECO:0000313" key="2">
    <source>
        <dbReference type="EMBL" id="KAF7435141.1"/>
    </source>
</evidence>